<reference evidence="1" key="2">
    <citation type="journal article" date="2022" name="New Phytol.">
        <title>Evolutionary transition to the ectomycorrhizal habit in the genomes of a hyperdiverse lineage of mushroom-forming fungi.</title>
        <authorList>
            <person name="Looney B."/>
            <person name="Miyauchi S."/>
            <person name="Morin E."/>
            <person name="Drula E."/>
            <person name="Courty P.E."/>
            <person name="Kohler A."/>
            <person name="Kuo A."/>
            <person name="LaButti K."/>
            <person name="Pangilinan J."/>
            <person name="Lipzen A."/>
            <person name="Riley R."/>
            <person name="Andreopoulos W."/>
            <person name="He G."/>
            <person name="Johnson J."/>
            <person name="Nolan M."/>
            <person name="Tritt A."/>
            <person name="Barry K.W."/>
            <person name="Grigoriev I.V."/>
            <person name="Nagy L.G."/>
            <person name="Hibbett D."/>
            <person name="Henrissat B."/>
            <person name="Matheny P.B."/>
            <person name="Labbe J."/>
            <person name="Martin F.M."/>
        </authorList>
    </citation>
    <scope>NUCLEOTIDE SEQUENCE</scope>
    <source>
        <strain evidence="1">FP105234-sp</strain>
    </source>
</reference>
<sequence>MSCPPFKEEDMVWSHGFNSNFQLAQVPIAYPVSGLGIAAPPGASHAHAGPSRLAPQPIHTNGRPVNQTTAHVAYPQQFNRMSPLLVPDPNTTQFQLTRSQAHGVPQNHAGHTNAPVLPVLQHTTARHTPVTFSTPTHPSLAHGRPQNLAVYTAGYPGAPFSQEDPAHSAGHRSSPLTQTRSSHGRGVSQDFSVYTTEYPETAVSPEPAGQHPTYGGRGRSPSGRRVPTATPTTTASRQRKRSRSRSTDLGNPEHPKRRRRNHDPVTEGKASRGARTSAVASSPTTTSKPTAKNLTERDHLGAVHQLVCPDVPYRRVELIGKIAPYIQARNEDLKQSEDARRDQAVWLSRLWDEFQKHQGIIKQLEYTQRQQVAHISQLEQALKKRDEDVRQLTNTQGDQAARICQLERLRKRVDDLETLQREKVEQANRRVEELEKVNAALEAVNHDQIEEYLTRTEPEEYQLPFGEEGGAPSMEGLQKDDHGELVLGGPNDEREDYF</sequence>
<dbReference type="EMBL" id="MU275903">
    <property type="protein sequence ID" value="KAI0047514.1"/>
    <property type="molecule type" value="Genomic_DNA"/>
</dbReference>
<accession>A0ACB8RT99</accession>
<protein>
    <submittedName>
        <fullName evidence="1">Uncharacterized protein</fullName>
    </submittedName>
</protein>
<evidence type="ECO:0000313" key="1">
    <source>
        <dbReference type="EMBL" id="KAI0047514.1"/>
    </source>
</evidence>
<keyword evidence="2" id="KW-1185">Reference proteome</keyword>
<reference evidence="1" key="1">
    <citation type="submission" date="2021-02" db="EMBL/GenBank/DDBJ databases">
        <authorList>
            <consortium name="DOE Joint Genome Institute"/>
            <person name="Ahrendt S."/>
            <person name="Looney B.P."/>
            <person name="Miyauchi S."/>
            <person name="Morin E."/>
            <person name="Drula E."/>
            <person name="Courty P.E."/>
            <person name="Chicoki N."/>
            <person name="Fauchery L."/>
            <person name="Kohler A."/>
            <person name="Kuo A."/>
            <person name="Labutti K."/>
            <person name="Pangilinan J."/>
            <person name="Lipzen A."/>
            <person name="Riley R."/>
            <person name="Andreopoulos W."/>
            <person name="He G."/>
            <person name="Johnson J."/>
            <person name="Barry K.W."/>
            <person name="Grigoriev I.V."/>
            <person name="Nagy L."/>
            <person name="Hibbett D."/>
            <person name="Henrissat B."/>
            <person name="Matheny P.B."/>
            <person name="Labbe J."/>
            <person name="Martin F."/>
        </authorList>
    </citation>
    <scope>NUCLEOTIDE SEQUENCE</scope>
    <source>
        <strain evidence="1">FP105234-sp</strain>
    </source>
</reference>
<gene>
    <name evidence="1" type="ORF">FA95DRAFT_1220280</name>
</gene>
<evidence type="ECO:0000313" key="2">
    <source>
        <dbReference type="Proteomes" id="UP000814033"/>
    </source>
</evidence>
<proteinExistence type="predicted"/>
<dbReference type="Proteomes" id="UP000814033">
    <property type="component" value="Unassembled WGS sequence"/>
</dbReference>
<name>A0ACB8RT99_9AGAM</name>
<comment type="caution">
    <text evidence="1">The sequence shown here is derived from an EMBL/GenBank/DDBJ whole genome shotgun (WGS) entry which is preliminary data.</text>
</comment>
<organism evidence="1 2">
    <name type="scientific">Auriscalpium vulgare</name>
    <dbReference type="NCBI Taxonomy" id="40419"/>
    <lineage>
        <taxon>Eukaryota</taxon>
        <taxon>Fungi</taxon>
        <taxon>Dikarya</taxon>
        <taxon>Basidiomycota</taxon>
        <taxon>Agaricomycotina</taxon>
        <taxon>Agaricomycetes</taxon>
        <taxon>Russulales</taxon>
        <taxon>Auriscalpiaceae</taxon>
        <taxon>Auriscalpium</taxon>
    </lineage>
</organism>